<dbReference type="GO" id="GO:0004512">
    <property type="term" value="F:inositol-3-phosphate synthase activity"/>
    <property type="evidence" value="ECO:0007669"/>
    <property type="project" value="InterPro"/>
</dbReference>
<dbReference type="Pfam" id="PF01658">
    <property type="entry name" value="Inos-1-P_synth"/>
    <property type="match status" value="1"/>
</dbReference>
<organism evidence="3 4">
    <name type="scientific">Tectimicrobiota bacterium</name>
    <dbReference type="NCBI Taxonomy" id="2528274"/>
    <lineage>
        <taxon>Bacteria</taxon>
        <taxon>Pseudomonadati</taxon>
        <taxon>Nitrospinota/Tectimicrobiota group</taxon>
        <taxon>Candidatus Tectimicrobiota</taxon>
    </lineage>
</organism>
<dbReference type="Gene3D" id="3.30.360.10">
    <property type="entry name" value="Dihydrodipicolinate Reductase, domain 2"/>
    <property type="match status" value="1"/>
</dbReference>
<dbReference type="AlphaFoldDB" id="A0A933GLV9"/>
<dbReference type="InterPro" id="IPR013021">
    <property type="entry name" value="Myo-inos-1-P_Synthase_GAPDH"/>
</dbReference>
<protein>
    <submittedName>
        <fullName evidence="3">Inositol-3-phosphate synthase</fullName>
    </submittedName>
</protein>
<reference evidence="3" key="1">
    <citation type="submission" date="2020-07" db="EMBL/GenBank/DDBJ databases">
        <title>Huge and variable diversity of episymbiotic CPR bacteria and DPANN archaea in groundwater ecosystems.</title>
        <authorList>
            <person name="He C.Y."/>
            <person name="Keren R."/>
            <person name="Whittaker M."/>
            <person name="Farag I.F."/>
            <person name="Doudna J."/>
            <person name="Cate J.H.D."/>
            <person name="Banfield J.F."/>
        </authorList>
    </citation>
    <scope>NUCLEOTIDE SEQUENCE</scope>
    <source>
        <strain evidence="3">NC_groundwater_1482_Ag_S-0.65um_47_24</strain>
    </source>
</reference>
<comment type="similarity">
    <text evidence="1">Belongs to the myo-inositol 1-phosphate synthase family.</text>
</comment>
<gene>
    <name evidence="3" type="ORF">HY730_01210</name>
</gene>
<feature type="domain" description="Myo-inositol-1-phosphate synthase GAPDH-like" evidence="2">
    <location>
        <begin position="238"/>
        <end position="342"/>
    </location>
</feature>
<dbReference type="Pfam" id="PF07994">
    <property type="entry name" value="NAD_binding_5"/>
    <property type="match status" value="1"/>
</dbReference>
<dbReference type="GO" id="GO:0008654">
    <property type="term" value="P:phospholipid biosynthetic process"/>
    <property type="evidence" value="ECO:0007669"/>
    <property type="project" value="InterPro"/>
</dbReference>
<evidence type="ECO:0000256" key="1">
    <source>
        <dbReference type="ARBA" id="ARBA00010813"/>
    </source>
</evidence>
<comment type="caution">
    <text evidence="3">The sequence shown here is derived from an EMBL/GenBank/DDBJ whole genome shotgun (WGS) entry which is preliminary data.</text>
</comment>
<dbReference type="PIRSF" id="PIRSF015578">
    <property type="entry name" value="Myoinos-ppht_syn"/>
    <property type="match status" value="1"/>
</dbReference>
<dbReference type="EMBL" id="JACQWF010000057">
    <property type="protein sequence ID" value="MBI4594980.1"/>
    <property type="molecule type" value="Genomic_DNA"/>
</dbReference>
<sequence>MVDHEKLGVWLIGAKGGLATTVLVGASAIRRGLAPTVGLVTELPAFNSLPFIPIEDLIFGGYDIKKSTVFDQAEQIAKNNGTLDRMLLQEIKSDLNEMDKNILPGTSVNCGQTIEQLADMPLLNHNLSLSEQILKIQEDLKNFQKKNNLKEIVVVNVSSTEPPLNSTALKASLSQLEEIIAGNSFHEIRAGTLYALACVQMGHPLVNFTPSTSYFLPAIEEVARQRRVPYMGNDGKTGESLVKATLAPMFAYRNLRVLSWQGYNILGDQDGQVLSDETVKEAKLKTKEPIVSKILGYPLHSRVGIDYVPSLDDWKTAWDFIHFQGFLNVKMSCQFIWQGCDSILAAPLVLDLVRFAYLAKNRGECGPMAHLGCYFKSPLHLTEHNFHKQFERLLLYAQDQALLPRG</sequence>
<accession>A0A933GLV9</accession>
<dbReference type="SUPFAM" id="SSF55347">
    <property type="entry name" value="Glyceraldehyde-3-phosphate dehydrogenase-like, C-terminal domain"/>
    <property type="match status" value="1"/>
</dbReference>
<evidence type="ECO:0000259" key="2">
    <source>
        <dbReference type="Pfam" id="PF01658"/>
    </source>
</evidence>
<name>A0A933GLV9_UNCTE</name>
<dbReference type="InterPro" id="IPR002587">
    <property type="entry name" value="Myo-inos-1-P_Synthase"/>
</dbReference>
<dbReference type="InterPro" id="IPR036291">
    <property type="entry name" value="NAD(P)-bd_dom_sf"/>
</dbReference>
<dbReference type="Proteomes" id="UP000772181">
    <property type="component" value="Unassembled WGS sequence"/>
</dbReference>
<evidence type="ECO:0000313" key="4">
    <source>
        <dbReference type="Proteomes" id="UP000772181"/>
    </source>
</evidence>
<dbReference type="GO" id="GO:0006021">
    <property type="term" value="P:inositol biosynthetic process"/>
    <property type="evidence" value="ECO:0007669"/>
    <property type="project" value="InterPro"/>
</dbReference>
<dbReference type="Gene3D" id="3.40.50.720">
    <property type="entry name" value="NAD(P)-binding Rossmann-like Domain"/>
    <property type="match status" value="1"/>
</dbReference>
<dbReference type="PANTHER" id="PTHR11510">
    <property type="entry name" value="MYO-INOSITOL-1 PHOSPHATE SYNTHASE"/>
    <property type="match status" value="1"/>
</dbReference>
<proteinExistence type="inferred from homology"/>
<dbReference type="SUPFAM" id="SSF51735">
    <property type="entry name" value="NAD(P)-binding Rossmann-fold domains"/>
    <property type="match status" value="1"/>
</dbReference>
<evidence type="ECO:0000313" key="3">
    <source>
        <dbReference type="EMBL" id="MBI4594980.1"/>
    </source>
</evidence>